<dbReference type="Proteomes" id="UP001266305">
    <property type="component" value="Unassembled WGS sequence"/>
</dbReference>
<protein>
    <submittedName>
        <fullName evidence="1">Uncharacterized protein</fullName>
    </submittedName>
</protein>
<keyword evidence="2" id="KW-1185">Reference proteome</keyword>
<reference evidence="1 2" key="1">
    <citation type="submission" date="2023-05" db="EMBL/GenBank/DDBJ databases">
        <title>B98-5 Cell Line De Novo Hybrid Assembly: An Optical Mapping Approach.</title>
        <authorList>
            <person name="Kananen K."/>
            <person name="Auerbach J.A."/>
            <person name="Kautto E."/>
            <person name="Blachly J.S."/>
        </authorList>
    </citation>
    <scope>NUCLEOTIDE SEQUENCE [LARGE SCALE GENOMIC DNA]</scope>
    <source>
        <strain evidence="1">B95-8</strain>
        <tissue evidence="1">Cell line</tissue>
    </source>
</reference>
<comment type="caution">
    <text evidence="1">The sequence shown here is derived from an EMBL/GenBank/DDBJ whole genome shotgun (WGS) entry which is preliminary data.</text>
</comment>
<gene>
    <name evidence="1" type="ORF">P7K49_012924</name>
</gene>
<sequence length="88" mass="9999">MALITSGTSHSQDRKLVPHPHETEFMSALDARSLLAAFPDLIISPATTVQTSFWPFLTAPFTDRFHFFFSLDIPYLPVNNSHFLSYLQ</sequence>
<dbReference type="EMBL" id="JASSZA010000006">
    <property type="protein sequence ID" value="KAK2107759.1"/>
    <property type="molecule type" value="Genomic_DNA"/>
</dbReference>
<proteinExistence type="predicted"/>
<evidence type="ECO:0000313" key="2">
    <source>
        <dbReference type="Proteomes" id="UP001266305"/>
    </source>
</evidence>
<name>A0ABQ9VEF5_SAGOE</name>
<evidence type="ECO:0000313" key="1">
    <source>
        <dbReference type="EMBL" id="KAK2107759.1"/>
    </source>
</evidence>
<organism evidence="1 2">
    <name type="scientific">Saguinus oedipus</name>
    <name type="common">Cotton-top tamarin</name>
    <name type="synonym">Oedipomidas oedipus</name>
    <dbReference type="NCBI Taxonomy" id="9490"/>
    <lineage>
        <taxon>Eukaryota</taxon>
        <taxon>Metazoa</taxon>
        <taxon>Chordata</taxon>
        <taxon>Craniata</taxon>
        <taxon>Vertebrata</taxon>
        <taxon>Euteleostomi</taxon>
        <taxon>Mammalia</taxon>
        <taxon>Eutheria</taxon>
        <taxon>Euarchontoglires</taxon>
        <taxon>Primates</taxon>
        <taxon>Haplorrhini</taxon>
        <taxon>Platyrrhini</taxon>
        <taxon>Cebidae</taxon>
        <taxon>Callitrichinae</taxon>
        <taxon>Saguinus</taxon>
    </lineage>
</organism>
<accession>A0ABQ9VEF5</accession>